<keyword evidence="2" id="KW-0472">Membrane</keyword>
<feature type="region of interest" description="Disordered" evidence="1">
    <location>
        <begin position="395"/>
        <end position="419"/>
    </location>
</feature>
<feature type="compositionally biased region" description="Pro residues" evidence="1">
    <location>
        <begin position="102"/>
        <end position="113"/>
    </location>
</feature>
<feature type="transmembrane region" description="Helical" evidence="2">
    <location>
        <begin position="180"/>
        <end position="200"/>
    </location>
</feature>
<dbReference type="AlphaFoldDB" id="A0A2N8PDH0"/>
<evidence type="ECO:0000313" key="4">
    <source>
        <dbReference type="Proteomes" id="UP000236047"/>
    </source>
</evidence>
<keyword evidence="2" id="KW-1133">Transmembrane helix</keyword>
<evidence type="ECO:0008006" key="5">
    <source>
        <dbReference type="Google" id="ProtNLM"/>
    </source>
</evidence>
<feature type="transmembrane region" description="Helical" evidence="2">
    <location>
        <begin position="298"/>
        <end position="317"/>
    </location>
</feature>
<proteinExistence type="predicted"/>
<evidence type="ECO:0000256" key="1">
    <source>
        <dbReference type="SAM" id="MobiDB-lite"/>
    </source>
</evidence>
<keyword evidence="2" id="KW-0812">Transmembrane</keyword>
<feature type="region of interest" description="Disordered" evidence="1">
    <location>
        <begin position="1"/>
        <end position="23"/>
    </location>
</feature>
<reference evidence="4" key="1">
    <citation type="submission" date="2015-09" db="EMBL/GenBank/DDBJ databases">
        <authorList>
            <person name="Graham D.E."/>
            <person name="Mahan K.M."/>
            <person name="Klingeman D.M."/>
            <person name="Fida T."/>
            <person name="Giannone R.J."/>
            <person name="Hettich R.L."/>
            <person name="Parry R.J."/>
            <person name="Spain J.C."/>
        </authorList>
    </citation>
    <scope>NUCLEOTIDE SEQUENCE [LARGE SCALE GENOMIC DNA]</scope>
    <source>
        <strain evidence="4">JCM 4701</strain>
    </source>
</reference>
<gene>
    <name evidence="3" type="ORF">AOB60_34710</name>
</gene>
<evidence type="ECO:0000313" key="3">
    <source>
        <dbReference type="EMBL" id="PNE39067.1"/>
    </source>
</evidence>
<feature type="region of interest" description="Disordered" evidence="1">
    <location>
        <begin position="79"/>
        <end position="115"/>
    </location>
</feature>
<sequence length="419" mass="42044">MTAPESGTAAPPARPAPRHGPADPVKILMYRHRTLCERAVDPLEIAAGLEAHGVTDRAAARFRHRDVFSLAEELYARVPRADGPERGASAGPEDEPEALNPAPAPDPAPPAPAPRSRFARGAVQLLPGAIGLATVAAHASVVAPTPPVRGAVDAAGLLLTVLAVRLALRHGPLRLRRGPGSRTAVLGAVWAVGYAVYGDWLLAQLLSGGPDVPGPHPRAAVAAAVALACVIAPAAGCAHWFARRARRGVVASRALAELAARVRPLLIGATLLFVVAAGALTVGAQLLLARAGSSGGRWAVPAVVALAVLLFLARLLAVHGFPAAAAAGLGGAAALEAVALALVLTARLPGLARLGTPVEALVTAAGPAAVPAVACAVAALGLLVRGLRALTGACAHPPADMPERPGGTPVGDPAEAHRP</sequence>
<comment type="caution">
    <text evidence="3">The sequence shown here is derived from an EMBL/GenBank/DDBJ whole genome shotgun (WGS) entry which is preliminary data.</text>
</comment>
<feature type="transmembrane region" description="Helical" evidence="2">
    <location>
        <begin position="364"/>
        <end position="384"/>
    </location>
</feature>
<accession>A0A2N8PDH0</accession>
<dbReference type="EMBL" id="LJSN01000003">
    <property type="protein sequence ID" value="PNE39067.1"/>
    <property type="molecule type" value="Genomic_DNA"/>
</dbReference>
<organism evidence="3 4">
    <name type="scientific">Streptomyces noursei</name>
    <name type="common">Streptomyces albulus</name>
    <dbReference type="NCBI Taxonomy" id="1971"/>
    <lineage>
        <taxon>Bacteria</taxon>
        <taxon>Bacillati</taxon>
        <taxon>Actinomycetota</taxon>
        <taxon>Actinomycetes</taxon>
        <taxon>Kitasatosporales</taxon>
        <taxon>Streptomycetaceae</taxon>
        <taxon>Streptomyces</taxon>
    </lineage>
</organism>
<evidence type="ECO:0000256" key="2">
    <source>
        <dbReference type="SAM" id="Phobius"/>
    </source>
</evidence>
<name>A0A2N8PDH0_STRNR</name>
<feature type="transmembrane region" description="Helical" evidence="2">
    <location>
        <begin position="262"/>
        <end position="286"/>
    </location>
</feature>
<feature type="transmembrane region" description="Helical" evidence="2">
    <location>
        <begin position="220"/>
        <end position="241"/>
    </location>
</feature>
<dbReference type="RefSeq" id="WP_102926107.1">
    <property type="nucleotide sequence ID" value="NZ_LJSN01000003.1"/>
</dbReference>
<dbReference type="Proteomes" id="UP000236047">
    <property type="component" value="Unassembled WGS sequence"/>
</dbReference>
<protein>
    <recommendedName>
        <fullName evidence="5">Integral membrane protein</fullName>
    </recommendedName>
</protein>
<keyword evidence="4" id="KW-1185">Reference proteome</keyword>
<feature type="transmembrane region" description="Helical" evidence="2">
    <location>
        <begin position="324"/>
        <end position="344"/>
    </location>
</feature>